<evidence type="ECO:0000313" key="2">
    <source>
        <dbReference type="Proteomes" id="UP000252415"/>
    </source>
</evidence>
<proteinExistence type="predicted"/>
<reference evidence="1 2" key="1">
    <citation type="submission" date="2018-07" db="EMBL/GenBank/DDBJ databases">
        <title>Genomic Encyclopedia of Type Strains, Phase III (KMG-III): the genomes of soil and plant-associated and newly described type strains.</title>
        <authorList>
            <person name="Whitman W."/>
        </authorList>
    </citation>
    <scope>NUCLEOTIDE SEQUENCE [LARGE SCALE GENOMIC DNA]</scope>
    <source>
        <strain evidence="1 2">CECT 7506</strain>
    </source>
</reference>
<organism evidence="1 2">
    <name type="scientific">Paenibacillus prosopidis</name>
    <dbReference type="NCBI Taxonomy" id="630520"/>
    <lineage>
        <taxon>Bacteria</taxon>
        <taxon>Bacillati</taxon>
        <taxon>Bacillota</taxon>
        <taxon>Bacilli</taxon>
        <taxon>Bacillales</taxon>
        <taxon>Paenibacillaceae</taxon>
        <taxon>Paenibacillus</taxon>
    </lineage>
</organism>
<dbReference type="RefSeq" id="WP_114380520.1">
    <property type="nucleotide sequence ID" value="NZ_QPJD01000007.1"/>
</dbReference>
<sequence>MFGIGKKRTPFGEWLDRKGIPQEWIVKETKLNKFTISKLANKTDHIPSGRTMKKILQALRKIDPNIKQDDFWSM</sequence>
<evidence type="ECO:0000313" key="1">
    <source>
        <dbReference type="EMBL" id="RCW48103.1"/>
    </source>
</evidence>
<accession>A0A368W755</accession>
<protein>
    <recommendedName>
        <fullName evidence="3">Cro/C1-type helix-turn-helix DNA-binding protein</fullName>
    </recommendedName>
</protein>
<dbReference type="OrthoDB" id="7568952at2"/>
<keyword evidence="2" id="KW-1185">Reference proteome</keyword>
<dbReference type="AlphaFoldDB" id="A0A368W755"/>
<evidence type="ECO:0008006" key="3">
    <source>
        <dbReference type="Google" id="ProtNLM"/>
    </source>
</evidence>
<comment type="caution">
    <text evidence="1">The sequence shown here is derived from an EMBL/GenBank/DDBJ whole genome shotgun (WGS) entry which is preliminary data.</text>
</comment>
<name>A0A368W755_9BACL</name>
<gene>
    <name evidence="1" type="ORF">DFP97_107306</name>
</gene>
<dbReference type="EMBL" id="QPJD01000007">
    <property type="protein sequence ID" value="RCW48103.1"/>
    <property type="molecule type" value="Genomic_DNA"/>
</dbReference>
<dbReference type="Proteomes" id="UP000252415">
    <property type="component" value="Unassembled WGS sequence"/>
</dbReference>